<dbReference type="Proteomes" id="UP000034805">
    <property type="component" value="Unassembled WGS sequence"/>
</dbReference>
<dbReference type="AlphaFoldDB" id="A0A0N8JWR4"/>
<evidence type="ECO:0000313" key="3">
    <source>
        <dbReference type="Proteomes" id="UP000034805"/>
    </source>
</evidence>
<organism evidence="2 3">
    <name type="scientific">Scleropages formosus</name>
    <name type="common">Asian bonytongue</name>
    <name type="synonym">Osteoglossum formosum</name>
    <dbReference type="NCBI Taxonomy" id="113540"/>
    <lineage>
        <taxon>Eukaryota</taxon>
        <taxon>Metazoa</taxon>
        <taxon>Chordata</taxon>
        <taxon>Craniata</taxon>
        <taxon>Vertebrata</taxon>
        <taxon>Euteleostomi</taxon>
        <taxon>Actinopterygii</taxon>
        <taxon>Neopterygii</taxon>
        <taxon>Teleostei</taxon>
        <taxon>Osteoglossocephala</taxon>
        <taxon>Osteoglossomorpha</taxon>
        <taxon>Osteoglossiformes</taxon>
        <taxon>Osteoglossidae</taxon>
        <taxon>Scleropages</taxon>
    </lineage>
</organism>
<evidence type="ECO:0000313" key="2">
    <source>
        <dbReference type="EMBL" id="KPP61665.1"/>
    </source>
</evidence>
<sequence length="273" mass="30011">MRPPRHSELHVVLVVHRSTRFSSRADFPLVVFQDLSHSVPGVNLSETRITSGSYGATAEGIIEAGPYKGSRSQPQTPVVSPSAAAAGRLARSASESQAEPDERFLPFRYSVFIQRSFRWAGATVRPLPVSSSLRAFSLRSCCRLLADPLRVLSPTGPTSPQPRSGPVVMSDDLKNPAMEKLELVRKWSINTYKFTGYASLTVRQQDRFYNLNLGLSGAFPSLRHCLYPQCKFPARAASGNAGVVMDDERAGARSPGRRRARMSSQAHPCYECD</sequence>
<reference evidence="2 3" key="1">
    <citation type="submission" date="2015-08" db="EMBL/GenBank/DDBJ databases">
        <title>The genome of the Asian arowana (Scleropages formosus).</title>
        <authorList>
            <person name="Tan M.H."/>
            <person name="Gan H.M."/>
            <person name="Croft L.J."/>
            <person name="Austin C.M."/>
        </authorList>
    </citation>
    <scope>NUCLEOTIDE SEQUENCE [LARGE SCALE GENOMIC DNA]</scope>
    <source>
        <strain evidence="2">Aro1</strain>
    </source>
</reference>
<gene>
    <name evidence="2" type="ORF">Z043_120212</name>
</gene>
<protein>
    <submittedName>
        <fullName evidence="2">Uncharacterized protein</fullName>
    </submittedName>
</protein>
<dbReference type="EMBL" id="JARO02009406">
    <property type="protein sequence ID" value="KPP61665.1"/>
    <property type="molecule type" value="Genomic_DNA"/>
</dbReference>
<comment type="caution">
    <text evidence="2">The sequence shown here is derived from an EMBL/GenBank/DDBJ whole genome shotgun (WGS) entry which is preliminary data.</text>
</comment>
<name>A0A0N8JWR4_SCLFO</name>
<accession>A0A0N8JWR4</accession>
<feature type="region of interest" description="Disordered" evidence="1">
    <location>
        <begin position="248"/>
        <end position="273"/>
    </location>
</feature>
<evidence type="ECO:0000256" key="1">
    <source>
        <dbReference type="SAM" id="MobiDB-lite"/>
    </source>
</evidence>
<proteinExistence type="predicted"/>